<feature type="region of interest" description="Disordered" evidence="1">
    <location>
        <begin position="175"/>
        <end position="202"/>
    </location>
</feature>
<gene>
    <name evidence="2" type="ORF">B0H16DRAFT_1684318</name>
</gene>
<name>A0AAD7NUC1_9AGAR</name>
<accession>A0AAD7NUC1</accession>
<feature type="region of interest" description="Disordered" evidence="1">
    <location>
        <begin position="1"/>
        <end position="60"/>
    </location>
</feature>
<comment type="caution">
    <text evidence="2">The sequence shown here is derived from an EMBL/GenBank/DDBJ whole genome shotgun (WGS) entry which is preliminary data.</text>
</comment>
<evidence type="ECO:0000313" key="2">
    <source>
        <dbReference type="EMBL" id="KAJ7775345.1"/>
    </source>
</evidence>
<organism evidence="2 3">
    <name type="scientific">Mycena metata</name>
    <dbReference type="NCBI Taxonomy" id="1033252"/>
    <lineage>
        <taxon>Eukaryota</taxon>
        <taxon>Fungi</taxon>
        <taxon>Dikarya</taxon>
        <taxon>Basidiomycota</taxon>
        <taxon>Agaricomycotina</taxon>
        <taxon>Agaricomycetes</taxon>
        <taxon>Agaricomycetidae</taxon>
        <taxon>Agaricales</taxon>
        <taxon>Marasmiineae</taxon>
        <taxon>Mycenaceae</taxon>
        <taxon>Mycena</taxon>
    </lineage>
</organism>
<keyword evidence="3" id="KW-1185">Reference proteome</keyword>
<reference evidence="2" key="1">
    <citation type="submission" date="2023-03" db="EMBL/GenBank/DDBJ databases">
        <title>Massive genome expansion in bonnet fungi (Mycena s.s.) driven by repeated elements and novel gene families across ecological guilds.</title>
        <authorList>
            <consortium name="Lawrence Berkeley National Laboratory"/>
            <person name="Harder C.B."/>
            <person name="Miyauchi S."/>
            <person name="Viragh M."/>
            <person name="Kuo A."/>
            <person name="Thoen E."/>
            <person name="Andreopoulos B."/>
            <person name="Lu D."/>
            <person name="Skrede I."/>
            <person name="Drula E."/>
            <person name="Henrissat B."/>
            <person name="Morin E."/>
            <person name="Kohler A."/>
            <person name="Barry K."/>
            <person name="LaButti K."/>
            <person name="Morin E."/>
            <person name="Salamov A."/>
            <person name="Lipzen A."/>
            <person name="Mereny Z."/>
            <person name="Hegedus B."/>
            <person name="Baldrian P."/>
            <person name="Stursova M."/>
            <person name="Weitz H."/>
            <person name="Taylor A."/>
            <person name="Grigoriev I.V."/>
            <person name="Nagy L.G."/>
            <person name="Martin F."/>
            <person name="Kauserud H."/>
        </authorList>
    </citation>
    <scope>NUCLEOTIDE SEQUENCE</scope>
    <source>
        <strain evidence="2">CBHHK182m</strain>
    </source>
</reference>
<dbReference type="EMBL" id="JARKIB010000010">
    <property type="protein sequence ID" value="KAJ7775345.1"/>
    <property type="molecule type" value="Genomic_DNA"/>
</dbReference>
<dbReference type="AlphaFoldDB" id="A0AAD7NUC1"/>
<evidence type="ECO:0000313" key="3">
    <source>
        <dbReference type="Proteomes" id="UP001215598"/>
    </source>
</evidence>
<proteinExistence type="predicted"/>
<feature type="compositionally biased region" description="Basic and acidic residues" evidence="1">
    <location>
        <begin position="47"/>
        <end position="60"/>
    </location>
</feature>
<sequence>MEPVAAHLALCGGPPPLRGANGAASRTDRGAMANDSNDGGKTGKRLAPPDRRVLGSKERGERAASLSVLTELTVLRALVGESGEIRASARGRREEERPCQPISSYVVICVCAPMCRIASRWREYRQSPPGKPLARTGWLQGWGVGIHLQKKGRHGRWNAWLAGASYSLGDSSPGRWCRRETPGPPRQADDTTHRGLKPPDSPQCIARNLSRGTWATWKILTPRASGLGMPVRISGENAGWRSRVGGSSANAGVDEGKCLCADAGYACVEEVASNKGKTVQGEEKQHRGVCAIVDVGTGSRGDGMIAWRMCDGGETRDECLDEGRRRVSSTGWKCRKA</sequence>
<dbReference type="Proteomes" id="UP001215598">
    <property type="component" value="Unassembled WGS sequence"/>
</dbReference>
<protein>
    <submittedName>
        <fullName evidence="2">Uncharacterized protein</fullName>
    </submittedName>
</protein>
<feature type="compositionally biased region" description="Basic and acidic residues" evidence="1">
    <location>
        <begin position="177"/>
        <end position="193"/>
    </location>
</feature>
<evidence type="ECO:0000256" key="1">
    <source>
        <dbReference type="SAM" id="MobiDB-lite"/>
    </source>
</evidence>